<dbReference type="OrthoDB" id="9990906at2759"/>
<keyword evidence="1" id="KW-0472">Membrane</keyword>
<dbReference type="PANTHER" id="PTHR46641:SF25">
    <property type="entry name" value="CNMAMIDE RECEPTOR-RELATED"/>
    <property type="match status" value="1"/>
</dbReference>
<sequence length="171" mass="19281">MLLNATDADPRLEQWDPQISPTYRWILKIQTVLEPVIIALGILGNSLASHVFMSKHLRTTSCCLYLAAKCIGDTIFLIALSVVWLHRVDAPLLNTPGVCQVTIFITYSCSFTSVWLIVLVSHENYIYCTPRRALVSILVVLLSALIIYHFHLWTTMVLEDDNSELMCMALA</sequence>
<dbReference type="SUPFAM" id="SSF81321">
    <property type="entry name" value="Family A G protein-coupled receptor-like"/>
    <property type="match status" value="1"/>
</dbReference>
<feature type="transmembrane region" description="Helical" evidence="1">
    <location>
        <begin position="32"/>
        <end position="52"/>
    </location>
</feature>
<feature type="transmembrane region" description="Helical" evidence="1">
    <location>
        <begin position="101"/>
        <end position="121"/>
    </location>
</feature>
<evidence type="ECO:0000256" key="1">
    <source>
        <dbReference type="SAM" id="Phobius"/>
    </source>
</evidence>
<feature type="non-terminal residue" evidence="2">
    <location>
        <position position="171"/>
    </location>
</feature>
<proteinExistence type="predicted"/>
<dbReference type="PANTHER" id="PTHR46641">
    <property type="entry name" value="FMRFAMIDE RECEPTOR-RELATED"/>
    <property type="match status" value="1"/>
</dbReference>
<protein>
    <recommendedName>
        <fullName evidence="4">G-protein coupled receptors family 1 profile domain-containing protein</fullName>
    </recommendedName>
</protein>
<organism evidence="2 3">
    <name type="scientific">Candidula unifasciata</name>
    <dbReference type="NCBI Taxonomy" id="100452"/>
    <lineage>
        <taxon>Eukaryota</taxon>
        <taxon>Metazoa</taxon>
        <taxon>Spiralia</taxon>
        <taxon>Lophotrochozoa</taxon>
        <taxon>Mollusca</taxon>
        <taxon>Gastropoda</taxon>
        <taxon>Heterobranchia</taxon>
        <taxon>Euthyneura</taxon>
        <taxon>Panpulmonata</taxon>
        <taxon>Eupulmonata</taxon>
        <taxon>Stylommatophora</taxon>
        <taxon>Helicina</taxon>
        <taxon>Helicoidea</taxon>
        <taxon>Geomitridae</taxon>
        <taxon>Candidula</taxon>
    </lineage>
</organism>
<dbReference type="InterPro" id="IPR052954">
    <property type="entry name" value="GPCR-Ligand_Int"/>
</dbReference>
<gene>
    <name evidence="2" type="ORF">CUNI_LOCUS15610</name>
</gene>
<dbReference type="Gene3D" id="1.20.1070.10">
    <property type="entry name" value="Rhodopsin 7-helix transmembrane proteins"/>
    <property type="match status" value="1"/>
</dbReference>
<evidence type="ECO:0000313" key="3">
    <source>
        <dbReference type="Proteomes" id="UP000678393"/>
    </source>
</evidence>
<feature type="transmembrane region" description="Helical" evidence="1">
    <location>
        <begin position="133"/>
        <end position="153"/>
    </location>
</feature>
<evidence type="ECO:0008006" key="4">
    <source>
        <dbReference type="Google" id="ProtNLM"/>
    </source>
</evidence>
<name>A0A8S3ZRC8_9EUPU</name>
<accession>A0A8S3ZRC8</accession>
<keyword evidence="1" id="KW-0812">Transmembrane</keyword>
<reference evidence="2" key="1">
    <citation type="submission" date="2021-04" db="EMBL/GenBank/DDBJ databases">
        <authorList>
            <consortium name="Molecular Ecology Group"/>
        </authorList>
    </citation>
    <scope>NUCLEOTIDE SEQUENCE</scope>
</reference>
<dbReference type="Proteomes" id="UP000678393">
    <property type="component" value="Unassembled WGS sequence"/>
</dbReference>
<comment type="caution">
    <text evidence="2">The sequence shown here is derived from an EMBL/GenBank/DDBJ whole genome shotgun (WGS) entry which is preliminary data.</text>
</comment>
<keyword evidence="1" id="KW-1133">Transmembrane helix</keyword>
<evidence type="ECO:0000313" key="2">
    <source>
        <dbReference type="EMBL" id="CAG5130052.1"/>
    </source>
</evidence>
<keyword evidence="3" id="KW-1185">Reference proteome</keyword>
<feature type="transmembrane region" description="Helical" evidence="1">
    <location>
        <begin position="64"/>
        <end position="86"/>
    </location>
</feature>
<dbReference type="AlphaFoldDB" id="A0A8S3ZRC8"/>
<dbReference type="EMBL" id="CAJHNH020003821">
    <property type="protein sequence ID" value="CAG5130052.1"/>
    <property type="molecule type" value="Genomic_DNA"/>
</dbReference>